<dbReference type="EMBL" id="HACG01012068">
    <property type="protein sequence ID" value="CEK58933.1"/>
    <property type="molecule type" value="Transcribed_RNA"/>
</dbReference>
<evidence type="ECO:0000256" key="1">
    <source>
        <dbReference type="SAM" id="SignalP"/>
    </source>
</evidence>
<keyword evidence="1" id="KW-0732">Signal</keyword>
<dbReference type="AlphaFoldDB" id="A0A0B6YRW3"/>
<dbReference type="SUPFAM" id="SSF52058">
    <property type="entry name" value="L domain-like"/>
    <property type="match status" value="1"/>
</dbReference>
<protein>
    <recommendedName>
        <fullName evidence="3">LRRNT domain-containing protein</fullName>
    </recommendedName>
</protein>
<organism evidence="2">
    <name type="scientific">Arion vulgaris</name>
    <dbReference type="NCBI Taxonomy" id="1028688"/>
    <lineage>
        <taxon>Eukaryota</taxon>
        <taxon>Metazoa</taxon>
        <taxon>Spiralia</taxon>
        <taxon>Lophotrochozoa</taxon>
        <taxon>Mollusca</taxon>
        <taxon>Gastropoda</taxon>
        <taxon>Heterobranchia</taxon>
        <taxon>Euthyneura</taxon>
        <taxon>Panpulmonata</taxon>
        <taxon>Eupulmonata</taxon>
        <taxon>Stylommatophora</taxon>
        <taxon>Helicina</taxon>
        <taxon>Arionoidea</taxon>
        <taxon>Arionidae</taxon>
        <taxon>Arion</taxon>
    </lineage>
</organism>
<accession>A0A0B6YRW3</accession>
<evidence type="ECO:0000313" key="2">
    <source>
        <dbReference type="EMBL" id="CEK58933.1"/>
    </source>
</evidence>
<name>A0A0B6YRW3_9EUPU</name>
<proteinExistence type="predicted"/>
<evidence type="ECO:0008006" key="3">
    <source>
        <dbReference type="Google" id="ProtNLM"/>
    </source>
</evidence>
<feature type="non-terminal residue" evidence="2">
    <location>
        <position position="1"/>
    </location>
</feature>
<dbReference type="Gene3D" id="3.80.10.10">
    <property type="entry name" value="Ribonuclease Inhibitor"/>
    <property type="match status" value="1"/>
</dbReference>
<feature type="chain" id="PRO_5002126540" description="LRRNT domain-containing protein" evidence="1">
    <location>
        <begin position="19"/>
        <end position="108"/>
    </location>
</feature>
<reference evidence="2" key="1">
    <citation type="submission" date="2014-12" db="EMBL/GenBank/DDBJ databases">
        <title>Insight into the proteome of Arion vulgaris.</title>
        <authorList>
            <person name="Aradska J."/>
            <person name="Bulat T."/>
            <person name="Smidak R."/>
            <person name="Sarate P."/>
            <person name="Gangsoo J."/>
            <person name="Sialana F."/>
            <person name="Bilban M."/>
            <person name="Lubec G."/>
        </authorList>
    </citation>
    <scope>NUCLEOTIDE SEQUENCE</scope>
    <source>
        <tissue evidence="2">Skin</tissue>
    </source>
</reference>
<sequence length="108" mass="11793">QCVAGILLCNFMWVAVFAIDCRYKGCICDETEIFCSDLQLTVIPQINTTNNINFTNLVFDSNQITAITAGSLLANLSVISFLENPITTIEDDAFDGSANTLTSLLFSQ</sequence>
<feature type="non-terminal residue" evidence="2">
    <location>
        <position position="108"/>
    </location>
</feature>
<feature type="signal peptide" evidence="1">
    <location>
        <begin position="1"/>
        <end position="18"/>
    </location>
</feature>
<gene>
    <name evidence="2" type="primary">ORF34638</name>
</gene>
<dbReference type="InterPro" id="IPR032675">
    <property type="entry name" value="LRR_dom_sf"/>
</dbReference>